<evidence type="ECO:0000313" key="1">
    <source>
        <dbReference type="EMBL" id="MBC1398952.1"/>
    </source>
</evidence>
<reference evidence="1 2" key="1">
    <citation type="submission" date="2020-03" db="EMBL/GenBank/DDBJ databases">
        <title>Soil Listeria distribution.</title>
        <authorList>
            <person name="Liao J."/>
            <person name="Wiedmann M."/>
        </authorList>
    </citation>
    <scope>NUCLEOTIDE SEQUENCE [LARGE SCALE GENOMIC DNA]</scope>
    <source>
        <strain evidence="1 2">FSL L7-1645</strain>
    </source>
</reference>
<proteinExistence type="predicted"/>
<sequence length="162" mass="17864">MKLTKGLEQAVCIITLLSTQDSGAPLASDAISERLLVSPSYLKKIMRKLVVKNIIRSVPGNNGGFFLARSPERISLFEIVAAVEGETNSYPNSGLIKQVFGDIRKEAAEKGETILTEAFSAADQVWKDALKKQTVADLLLETLGRDELPYTNWNEITPELHF</sequence>
<dbReference type="InterPro" id="IPR036388">
    <property type="entry name" value="WH-like_DNA-bd_sf"/>
</dbReference>
<dbReference type="PANTHER" id="PTHR33221">
    <property type="entry name" value="WINGED HELIX-TURN-HELIX TRANSCRIPTIONAL REGULATOR, RRF2 FAMILY"/>
    <property type="match status" value="1"/>
</dbReference>
<name>A0A841YEW3_9LIST</name>
<dbReference type="InterPro" id="IPR036390">
    <property type="entry name" value="WH_DNA-bd_sf"/>
</dbReference>
<dbReference type="GO" id="GO:0005829">
    <property type="term" value="C:cytosol"/>
    <property type="evidence" value="ECO:0007669"/>
    <property type="project" value="TreeGrafter"/>
</dbReference>
<comment type="caution">
    <text evidence="1">The sequence shown here is derived from an EMBL/GenBank/DDBJ whole genome shotgun (WGS) entry which is preliminary data.</text>
</comment>
<dbReference type="NCBIfam" id="TIGR00738">
    <property type="entry name" value="rrf2_super"/>
    <property type="match status" value="1"/>
</dbReference>
<dbReference type="SUPFAM" id="SSF46785">
    <property type="entry name" value="Winged helix' DNA-binding domain"/>
    <property type="match status" value="1"/>
</dbReference>
<dbReference type="Proteomes" id="UP000571128">
    <property type="component" value="Unassembled WGS sequence"/>
</dbReference>
<evidence type="ECO:0000313" key="2">
    <source>
        <dbReference type="Proteomes" id="UP000571128"/>
    </source>
</evidence>
<dbReference type="InterPro" id="IPR000944">
    <property type="entry name" value="Tscrpt_reg_Rrf2"/>
</dbReference>
<dbReference type="RefSeq" id="WP_007545490.1">
    <property type="nucleotide sequence ID" value="NZ_JAARPY010000007.1"/>
</dbReference>
<accession>A0A841YEW3</accession>
<dbReference type="GO" id="GO:0003700">
    <property type="term" value="F:DNA-binding transcription factor activity"/>
    <property type="evidence" value="ECO:0007669"/>
    <property type="project" value="TreeGrafter"/>
</dbReference>
<dbReference type="PROSITE" id="PS51197">
    <property type="entry name" value="HTH_RRF2_2"/>
    <property type="match status" value="1"/>
</dbReference>
<organism evidence="1 2">
    <name type="scientific">Listeria fleischmannii</name>
    <dbReference type="NCBI Taxonomy" id="1069827"/>
    <lineage>
        <taxon>Bacteria</taxon>
        <taxon>Bacillati</taxon>
        <taxon>Bacillota</taxon>
        <taxon>Bacilli</taxon>
        <taxon>Bacillales</taxon>
        <taxon>Listeriaceae</taxon>
        <taxon>Listeria</taxon>
    </lineage>
</organism>
<dbReference type="Gene3D" id="1.10.10.10">
    <property type="entry name" value="Winged helix-like DNA-binding domain superfamily/Winged helix DNA-binding domain"/>
    <property type="match status" value="1"/>
</dbReference>
<gene>
    <name evidence="1" type="ORF">HB844_08740</name>
</gene>
<dbReference type="AlphaFoldDB" id="A0A841YEW3"/>
<protein>
    <submittedName>
        <fullName evidence="1">Rrf2 family transcriptional regulator</fullName>
    </submittedName>
</protein>
<dbReference type="PANTHER" id="PTHR33221:SF9">
    <property type="entry name" value="RRF2 FAMILY PROTEIN"/>
    <property type="match status" value="1"/>
</dbReference>
<dbReference type="EMBL" id="JAARPY010000007">
    <property type="protein sequence ID" value="MBC1398952.1"/>
    <property type="molecule type" value="Genomic_DNA"/>
</dbReference>
<dbReference type="Pfam" id="PF02082">
    <property type="entry name" value="Rrf2"/>
    <property type="match status" value="1"/>
</dbReference>